<dbReference type="Gene3D" id="3.40.50.450">
    <property type="match status" value="1"/>
</dbReference>
<evidence type="ECO:0000313" key="2">
    <source>
        <dbReference type="Proteomes" id="UP000030428"/>
    </source>
</evidence>
<dbReference type="EMBL" id="JSZA02000356">
    <property type="protein sequence ID" value="TGN99778.1"/>
    <property type="molecule type" value="Genomic_DNA"/>
</dbReference>
<name>A0A4E0QJS3_9GAMM</name>
<organism evidence="1 2">
    <name type="scientific">Candidatus Thiomargarita nelsonii</name>
    <dbReference type="NCBI Taxonomy" id="1003181"/>
    <lineage>
        <taxon>Bacteria</taxon>
        <taxon>Pseudomonadati</taxon>
        <taxon>Pseudomonadota</taxon>
        <taxon>Gammaproteobacteria</taxon>
        <taxon>Thiotrichales</taxon>
        <taxon>Thiotrichaceae</taxon>
        <taxon>Thiomargarita</taxon>
    </lineage>
</organism>
<reference evidence="1 2" key="1">
    <citation type="journal article" date="2016" name="Front. Microbiol.">
        <title>Single-Cell (Meta-)Genomics of a Dimorphic Candidatus Thiomargarita nelsonii Reveals Genomic Plasticity.</title>
        <authorList>
            <person name="Flood B.E."/>
            <person name="Fliss P."/>
            <person name="Jones D.S."/>
            <person name="Dick G.J."/>
            <person name="Jain S."/>
            <person name="Kaster A.K."/>
            <person name="Winkel M."/>
            <person name="Mussmann M."/>
            <person name="Bailey J."/>
        </authorList>
    </citation>
    <scope>NUCLEOTIDE SEQUENCE [LARGE SCALE GENOMIC DNA]</scope>
    <source>
        <strain evidence="1">Hydrate Ridge</strain>
    </source>
</reference>
<protein>
    <recommendedName>
        <fullName evidence="3">TIGR00725 family protein</fullName>
    </recommendedName>
</protein>
<evidence type="ECO:0000313" key="1">
    <source>
        <dbReference type="EMBL" id="TGN99778.1"/>
    </source>
</evidence>
<dbReference type="AlphaFoldDB" id="A0A4E0QJS3"/>
<evidence type="ECO:0008006" key="3">
    <source>
        <dbReference type="Google" id="ProtNLM"/>
    </source>
</evidence>
<proteinExistence type="predicted"/>
<comment type="caution">
    <text evidence="1">The sequence shown here is derived from an EMBL/GenBank/DDBJ whole genome shotgun (WGS) entry which is preliminary data.</text>
</comment>
<keyword evidence="2" id="KW-1185">Reference proteome</keyword>
<feature type="non-terminal residue" evidence="1">
    <location>
        <position position="1"/>
    </location>
</feature>
<sequence length="80" mass="8589">GSGTLSEIALAWQLGKPIIGLSDIDGWGEKLSGQVLDERHNQPIISAKTPDEAIQAALKLLEQPRKEPGNIDSGWINKSS</sequence>
<accession>A0A4E0QJS3</accession>
<dbReference type="Proteomes" id="UP000030428">
    <property type="component" value="Unassembled WGS sequence"/>
</dbReference>
<gene>
    <name evidence="1" type="ORF">PN36_33540</name>
</gene>